<dbReference type="Proteomes" id="UP000076420">
    <property type="component" value="Unassembled WGS sequence"/>
</dbReference>
<protein>
    <submittedName>
        <fullName evidence="1">Uncharacterized protein</fullName>
    </submittedName>
</protein>
<organism evidence="1 2">
    <name type="scientific">Biomphalaria glabrata</name>
    <name type="common">Bloodfluke planorb</name>
    <name type="synonym">Freshwater snail</name>
    <dbReference type="NCBI Taxonomy" id="6526"/>
    <lineage>
        <taxon>Eukaryota</taxon>
        <taxon>Metazoa</taxon>
        <taxon>Spiralia</taxon>
        <taxon>Lophotrochozoa</taxon>
        <taxon>Mollusca</taxon>
        <taxon>Gastropoda</taxon>
        <taxon>Heterobranchia</taxon>
        <taxon>Euthyneura</taxon>
        <taxon>Panpulmonata</taxon>
        <taxon>Hygrophila</taxon>
        <taxon>Lymnaeoidea</taxon>
        <taxon>Planorbidae</taxon>
        <taxon>Biomphalaria</taxon>
    </lineage>
</organism>
<accession>A0A2C9L2Y3</accession>
<dbReference type="RefSeq" id="XP_013086343.2">
    <property type="nucleotide sequence ID" value="XM_013230889.2"/>
</dbReference>
<dbReference type="OrthoDB" id="6142798at2759"/>
<name>A0A2C9L2Y3_BIOGL</name>
<dbReference type="VEuPathDB" id="VectorBase:BGLB026359"/>
<dbReference type="VEuPathDB" id="VectorBase:BGLAX_027959"/>
<dbReference type="Pfam" id="PF10127">
    <property type="entry name" value="RlaP"/>
    <property type="match status" value="1"/>
</dbReference>
<dbReference type="PANTHER" id="PTHR34817:SF1">
    <property type="entry name" value="NUCLEOTIDYLTRANSFERASE"/>
    <property type="match status" value="1"/>
</dbReference>
<evidence type="ECO:0000313" key="2">
    <source>
        <dbReference type="Proteomes" id="UP000076420"/>
    </source>
</evidence>
<dbReference type="EnsemblMetazoa" id="BGLB026359-RA">
    <property type="protein sequence ID" value="BGLB026359-PA"/>
    <property type="gene ID" value="BGLB026359"/>
</dbReference>
<dbReference type="KEGG" id="bgt:106070901"/>
<dbReference type="PANTHER" id="PTHR34817">
    <property type="entry name" value="NUCLEOTIDYLTRANSFERASE"/>
    <property type="match status" value="1"/>
</dbReference>
<evidence type="ECO:0000313" key="1">
    <source>
        <dbReference type="EnsemblMetazoa" id="BGLB026359-PA"/>
    </source>
</evidence>
<dbReference type="RefSeq" id="XP_013086342.2">
    <property type="nucleotide sequence ID" value="XM_013230888.2"/>
</dbReference>
<dbReference type="InterPro" id="IPR018775">
    <property type="entry name" value="RlaP"/>
</dbReference>
<reference evidence="1" key="1">
    <citation type="submission" date="2020-05" db="UniProtKB">
        <authorList>
            <consortium name="EnsemblMetazoa"/>
        </authorList>
    </citation>
    <scope>IDENTIFICATION</scope>
    <source>
        <strain evidence="1">BB02</strain>
    </source>
</reference>
<dbReference type="STRING" id="6526.A0A2C9L2Y3"/>
<dbReference type="AlphaFoldDB" id="A0A2C9L2Y3"/>
<proteinExistence type="predicted"/>
<sequence length="616" mass="70347">MEEEIRLATTIIQSQERLLLFIDSSVSEANGITKQDLDLGKEQASKCLNALREQKSFLEKSDVDFSPLCLCTDDLVELKQLVLMHIPSSLNAETCTKITHLVQSAFNGQCKAILSITLLTCPWYELSKRERGEQAKHNILYIIFTSADEHFFAPANSQIREEASVIDLAWLCAIELTHFGRALARGLTRSVQALHCSKEAEIFSTQEWNNLKQNLTFLKIAGTKNFKQACLGQALGVGKKKKQGAFKLRPGTSIFKICQSFRLCHLVEQALKLNDDISTVDKSQLSLVASKAVDLICQFYDHPDSVKCKHELFDLLCQWVNELKADPRVIEMDSDKKNQTFISTTLGSWLTSTRLQGKKIEPFAALPDDHSQLLKIMQEIGGPMAKIKPEQILLVTIAGSALYNLKVPDSDVDYLVVYALPTETLLSATSKVQECYECRGQHQVIEYGAYEARTFCEMLLKCSVILLEILYTDEHVYSNHLWQELSKHKKEFVTEKAILQYLGLIKNNMKSITTGKLVHSVKRDRKLFYQNFHKLHCLQYMMTGEVPPVRLNGPIRDFVMNVRTQHEGEWSRESILKQLHDQYRDVKEKLAQRESRLKENPDYNLCMQWLMTCRGL</sequence>
<dbReference type="EnsemblMetazoa" id="BGLB026359-RB">
    <property type="protein sequence ID" value="BGLB026359-PB"/>
    <property type="gene ID" value="BGLB026359"/>
</dbReference>
<gene>
    <name evidence="1" type="primary">106070901</name>
</gene>